<organism evidence="14 15">
    <name type="scientific">Lutibacter oceani</name>
    <dbReference type="NCBI Taxonomy" id="1853311"/>
    <lineage>
        <taxon>Bacteria</taxon>
        <taxon>Pseudomonadati</taxon>
        <taxon>Bacteroidota</taxon>
        <taxon>Flavobacteriia</taxon>
        <taxon>Flavobacteriales</taxon>
        <taxon>Flavobacteriaceae</taxon>
        <taxon>Lutibacter</taxon>
    </lineage>
</organism>
<keyword evidence="3 11" id="KW-0813">Transport</keyword>
<dbReference type="GO" id="GO:0046933">
    <property type="term" value="F:proton-transporting ATP synthase activity, rotational mechanism"/>
    <property type="evidence" value="ECO:0007669"/>
    <property type="project" value="UniProtKB-UniRule"/>
</dbReference>
<dbReference type="HAMAP" id="MF_01393">
    <property type="entry name" value="ATP_synth_a_bact"/>
    <property type="match status" value="1"/>
</dbReference>
<dbReference type="NCBIfam" id="TIGR01131">
    <property type="entry name" value="ATP_synt_6_or_A"/>
    <property type="match status" value="1"/>
</dbReference>
<evidence type="ECO:0000256" key="9">
    <source>
        <dbReference type="ARBA" id="ARBA00023136"/>
    </source>
</evidence>
<dbReference type="GO" id="GO:0005886">
    <property type="term" value="C:plasma membrane"/>
    <property type="evidence" value="ECO:0007669"/>
    <property type="project" value="UniProtKB-SubCell"/>
</dbReference>
<evidence type="ECO:0000313" key="15">
    <source>
        <dbReference type="Proteomes" id="UP000256429"/>
    </source>
</evidence>
<keyword evidence="7 11" id="KW-1133">Transmembrane helix</keyword>
<evidence type="ECO:0000256" key="3">
    <source>
        <dbReference type="ARBA" id="ARBA00022448"/>
    </source>
</evidence>
<evidence type="ECO:0000256" key="8">
    <source>
        <dbReference type="ARBA" id="ARBA00023065"/>
    </source>
</evidence>
<comment type="function">
    <text evidence="11 12">Key component of the proton channel; it plays a direct role in the translocation of protons across the membrane.</text>
</comment>
<name>A0A3D9RUQ4_9FLAO</name>
<evidence type="ECO:0000256" key="10">
    <source>
        <dbReference type="ARBA" id="ARBA00023310"/>
    </source>
</evidence>
<evidence type="ECO:0000256" key="13">
    <source>
        <dbReference type="SAM" id="SignalP"/>
    </source>
</evidence>
<feature type="transmembrane region" description="Helical" evidence="11">
    <location>
        <begin position="156"/>
        <end position="174"/>
    </location>
</feature>
<feature type="chain" id="PRO_5017748606" description="ATP synthase subunit a" evidence="13">
    <location>
        <begin position="37"/>
        <end position="390"/>
    </location>
</feature>
<keyword evidence="5 11" id="KW-0812">Transmembrane</keyword>
<dbReference type="GO" id="GO:0045259">
    <property type="term" value="C:proton-transporting ATP synthase complex"/>
    <property type="evidence" value="ECO:0007669"/>
    <property type="project" value="UniProtKB-KW"/>
</dbReference>
<feature type="transmembrane region" description="Helical" evidence="11">
    <location>
        <begin position="343"/>
        <end position="370"/>
    </location>
</feature>
<accession>A0A3D9RUQ4</accession>
<dbReference type="PRINTS" id="PR00123">
    <property type="entry name" value="ATPASEA"/>
</dbReference>
<comment type="caution">
    <text evidence="14">The sequence shown here is derived from an EMBL/GenBank/DDBJ whole genome shotgun (WGS) entry which is preliminary data.</text>
</comment>
<keyword evidence="6 11" id="KW-0375">Hydrogen ion transport</keyword>
<dbReference type="InterPro" id="IPR000568">
    <property type="entry name" value="ATP_synth_F0_asu"/>
</dbReference>
<evidence type="ECO:0000313" key="14">
    <source>
        <dbReference type="EMBL" id="REE83703.1"/>
    </source>
</evidence>
<dbReference type="AlphaFoldDB" id="A0A3D9RUQ4"/>
<reference evidence="14 15" key="1">
    <citation type="submission" date="2018-08" db="EMBL/GenBank/DDBJ databases">
        <title>Genomic Encyclopedia of Type Strains, Phase III (KMG-III): the genomes of soil and plant-associated and newly described type strains.</title>
        <authorList>
            <person name="Whitman W."/>
        </authorList>
    </citation>
    <scope>NUCLEOTIDE SEQUENCE [LARGE SCALE GENOMIC DNA]</scope>
    <source>
        <strain evidence="14 15">325-5</strain>
    </source>
</reference>
<feature type="transmembrane region" description="Helical" evidence="11">
    <location>
        <begin position="218"/>
        <end position="239"/>
    </location>
</feature>
<keyword evidence="8 11" id="KW-0406">Ion transport</keyword>
<dbReference type="PANTHER" id="PTHR11410:SF0">
    <property type="entry name" value="ATP SYNTHASE SUBUNIT A"/>
    <property type="match status" value="1"/>
</dbReference>
<dbReference type="InterPro" id="IPR045083">
    <property type="entry name" value="ATP_synth_F0_asu_bact/mt"/>
</dbReference>
<keyword evidence="9 11" id="KW-0472">Membrane</keyword>
<proteinExistence type="inferred from homology"/>
<feature type="transmembrane region" description="Helical" evidence="11">
    <location>
        <begin position="285"/>
        <end position="304"/>
    </location>
</feature>
<feature type="signal peptide" evidence="13">
    <location>
        <begin position="1"/>
        <end position="36"/>
    </location>
</feature>
<evidence type="ECO:0000256" key="1">
    <source>
        <dbReference type="ARBA" id="ARBA00004141"/>
    </source>
</evidence>
<dbReference type="Pfam" id="PF00119">
    <property type="entry name" value="ATP-synt_A"/>
    <property type="match status" value="1"/>
</dbReference>
<comment type="subcellular location">
    <subcellularLocation>
        <location evidence="11 12">Cell membrane</location>
        <topology evidence="11 12">Multi-pass membrane protein</topology>
    </subcellularLocation>
    <subcellularLocation>
        <location evidence="1">Membrane</location>
        <topology evidence="1">Multi-pass membrane protein</topology>
    </subcellularLocation>
</comment>
<dbReference type="CDD" id="cd00310">
    <property type="entry name" value="ATP-synt_Fo_a_6"/>
    <property type="match status" value="1"/>
</dbReference>
<keyword evidence="11" id="KW-1003">Cell membrane</keyword>
<dbReference type="Proteomes" id="UP000256429">
    <property type="component" value="Unassembled WGS sequence"/>
</dbReference>
<evidence type="ECO:0000256" key="5">
    <source>
        <dbReference type="ARBA" id="ARBA00022692"/>
    </source>
</evidence>
<evidence type="ECO:0000256" key="4">
    <source>
        <dbReference type="ARBA" id="ARBA00022547"/>
    </source>
</evidence>
<keyword evidence="13" id="KW-0732">Signal</keyword>
<dbReference type="Gene3D" id="1.20.120.220">
    <property type="entry name" value="ATP synthase, F0 complex, subunit A"/>
    <property type="match status" value="1"/>
</dbReference>
<evidence type="ECO:0000256" key="6">
    <source>
        <dbReference type="ARBA" id="ARBA00022781"/>
    </source>
</evidence>
<dbReference type="InterPro" id="IPR035908">
    <property type="entry name" value="F0_ATP_A_sf"/>
</dbReference>
<dbReference type="EMBL" id="QTTQ01000009">
    <property type="protein sequence ID" value="REE83703.1"/>
    <property type="molecule type" value="Genomic_DNA"/>
</dbReference>
<keyword evidence="15" id="KW-1185">Reference proteome</keyword>
<evidence type="ECO:0000256" key="12">
    <source>
        <dbReference type="RuleBase" id="RU000483"/>
    </source>
</evidence>
<gene>
    <name evidence="11" type="primary">atpB</name>
    <name evidence="14" type="ORF">BX611_0998</name>
</gene>
<evidence type="ECO:0000256" key="11">
    <source>
        <dbReference type="HAMAP-Rule" id="MF_01393"/>
    </source>
</evidence>
<feature type="transmembrane region" description="Helical" evidence="11">
    <location>
        <begin position="310"/>
        <end position="331"/>
    </location>
</feature>
<dbReference type="PANTHER" id="PTHR11410">
    <property type="entry name" value="ATP SYNTHASE SUBUNIT A"/>
    <property type="match status" value="1"/>
</dbReference>
<dbReference type="SUPFAM" id="SSF81336">
    <property type="entry name" value="F1F0 ATP synthase subunit A"/>
    <property type="match status" value="1"/>
</dbReference>
<sequence>MQLILSNDYYLGNMQRKNLVKALTLLLLVFAFSAKAQHETTVEEHGDKDIKTTIKEYIQHHLQDSYDFSLTSYTNDNGEHVYIGAPLPVVLIDGGLQVFSSSKFHHGETVAEVGENYYKVYHGKIYKTDAAGTINLDDHHHPTNAKPLDFSITKNVAVIFLVGLLMFFLFRGLANSYAKNNGIATGSGRFFEPIILYIRDDIAIPNIGEEKYKKYMPYLLTVFFFIWIINMLGLTPIGVNVTNSISVTVALALITFLITNFTGTKDYWLHIFDPLGSSMPWIAKIPLYIILIPIEVLGIFIKPFSLLIRLYANIKAGHIVLMSLIGLMFIFKSWLGSPLSFGLAFAISLIELLVALLQAYIFTMLSALYFGFASETHEHAEEHKGEIEHL</sequence>
<evidence type="ECO:0000256" key="2">
    <source>
        <dbReference type="ARBA" id="ARBA00006810"/>
    </source>
</evidence>
<protein>
    <recommendedName>
        <fullName evidence="11 12">ATP synthase subunit a</fullName>
    </recommendedName>
    <alternativeName>
        <fullName evidence="11">ATP synthase F0 sector subunit a</fullName>
    </alternativeName>
    <alternativeName>
        <fullName evidence="11">F-ATPase subunit 6</fullName>
    </alternativeName>
</protein>
<keyword evidence="4 11" id="KW-0138">CF(0)</keyword>
<keyword evidence="10 11" id="KW-0066">ATP synthesis</keyword>
<evidence type="ECO:0000256" key="7">
    <source>
        <dbReference type="ARBA" id="ARBA00022989"/>
    </source>
</evidence>
<comment type="similarity">
    <text evidence="2 11 12">Belongs to the ATPase A chain family.</text>
</comment>
<feature type="transmembrane region" description="Helical" evidence="11">
    <location>
        <begin position="245"/>
        <end position="264"/>
    </location>
</feature>